<dbReference type="BioCyc" id="SCEL448385:SCE_RS18385-MONOMER"/>
<accession>A9GSA5</accession>
<feature type="compositionally biased region" description="Low complexity" evidence="1">
    <location>
        <begin position="231"/>
        <end position="253"/>
    </location>
</feature>
<sequence length="567" mass="57268">MEANLRPIPPPHDEDNEDVHWALSTATALWGRGERDEALKWLRRAAEQASDANADLRALELFKAAAEVAQKIAALEADTATASQPTTASAPPNAAASAPPQASGAPPATASAAPPPRPSAPGALARPSHPPGVEAGRAERGGAGTSAPPAAMRAPSVRAPAGDAPTGPITSAAATFRDGAVPRPAAGLGRPASVVPGRAPGPVSAAALREVTPTQLSPAARTPSHAPGLPARPAAATKTGAPPGAAGSPGRAVPANARAITGFAASPHGRVSSTTAVTEEVPAVKLPAAGALAGQEPGRGASDVAREGASGEQQPADADPPADQRATVPTPTAMAAALARRPAVPLGAGSSQEATERRPGLWPSTDDEGTARRPLTPQEQRVLMELRIEDLDEETPMLALEQLAGDGKPPAATPEAGHASDDRADWTEAEPDEAEEEAGIASADHQGDPTLAGEPSDAVHGQRAEDAPSWSQGDATDDRGGSSEDSSWSDPPYEGEWQAPPPRLPASQIEPLPALRIAVIGISSAGELRLVPMDGRNAPPRGAALGILVPLSPGDGETIARLLQLRS</sequence>
<dbReference type="KEGG" id="scl:sce3590"/>
<feature type="compositionally biased region" description="Low complexity" evidence="1">
    <location>
        <begin position="77"/>
        <end position="112"/>
    </location>
</feature>
<feature type="region of interest" description="Disordered" evidence="1">
    <location>
        <begin position="214"/>
        <end position="253"/>
    </location>
</feature>
<protein>
    <submittedName>
        <fullName evidence="2">Uncharacterized protein</fullName>
    </submittedName>
</protein>
<gene>
    <name evidence="2" type="ordered locus">sce3590</name>
</gene>
<feature type="region of interest" description="Disordered" evidence="1">
    <location>
        <begin position="343"/>
        <end position="508"/>
    </location>
</feature>
<evidence type="ECO:0000313" key="2">
    <source>
        <dbReference type="EMBL" id="CAN93750.1"/>
    </source>
</evidence>
<reference evidence="2 3" key="1">
    <citation type="journal article" date="2007" name="Nat. Biotechnol.">
        <title>Complete genome sequence of the myxobacterium Sorangium cellulosum.</title>
        <authorList>
            <person name="Schneiker S."/>
            <person name="Perlova O."/>
            <person name="Kaiser O."/>
            <person name="Gerth K."/>
            <person name="Alici A."/>
            <person name="Altmeyer M.O."/>
            <person name="Bartels D."/>
            <person name="Bekel T."/>
            <person name="Beyer S."/>
            <person name="Bode E."/>
            <person name="Bode H.B."/>
            <person name="Bolten C.J."/>
            <person name="Choudhuri J.V."/>
            <person name="Doss S."/>
            <person name="Elnakady Y.A."/>
            <person name="Frank B."/>
            <person name="Gaigalat L."/>
            <person name="Goesmann A."/>
            <person name="Groeger C."/>
            <person name="Gross F."/>
            <person name="Jelsbak L."/>
            <person name="Jelsbak L."/>
            <person name="Kalinowski J."/>
            <person name="Kegler C."/>
            <person name="Knauber T."/>
            <person name="Konietzny S."/>
            <person name="Kopp M."/>
            <person name="Krause L."/>
            <person name="Krug D."/>
            <person name="Linke B."/>
            <person name="Mahmud T."/>
            <person name="Martinez-Arias R."/>
            <person name="McHardy A.C."/>
            <person name="Merai M."/>
            <person name="Meyer F."/>
            <person name="Mormann S."/>
            <person name="Munoz-Dorado J."/>
            <person name="Perez J."/>
            <person name="Pradella S."/>
            <person name="Rachid S."/>
            <person name="Raddatz G."/>
            <person name="Rosenau F."/>
            <person name="Rueckert C."/>
            <person name="Sasse F."/>
            <person name="Scharfe M."/>
            <person name="Schuster S.C."/>
            <person name="Suen G."/>
            <person name="Treuner-Lange A."/>
            <person name="Velicer G.J."/>
            <person name="Vorholter F.-J."/>
            <person name="Weissman K.J."/>
            <person name="Welch R.D."/>
            <person name="Wenzel S.C."/>
            <person name="Whitworth D.E."/>
            <person name="Wilhelm S."/>
            <person name="Wittmann C."/>
            <person name="Bloecker H."/>
            <person name="Puehler A."/>
            <person name="Mueller R."/>
        </authorList>
    </citation>
    <scope>NUCLEOTIDE SEQUENCE [LARGE SCALE GENOMIC DNA]</scope>
    <source>
        <strain evidence="3">So ce56</strain>
    </source>
</reference>
<dbReference type="RefSeq" id="WP_012236220.1">
    <property type="nucleotide sequence ID" value="NC_010162.1"/>
</dbReference>
<proteinExistence type="predicted"/>
<organism evidence="2 3">
    <name type="scientific">Sorangium cellulosum (strain So ce56)</name>
    <name type="common">Polyangium cellulosum (strain So ce56)</name>
    <dbReference type="NCBI Taxonomy" id="448385"/>
    <lineage>
        <taxon>Bacteria</taxon>
        <taxon>Pseudomonadati</taxon>
        <taxon>Myxococcota</taxon>
        <taxon>Polyangia</taxon>
        <taxon>Polyangiales</taxon>
        <taxon>Polyangiaceae</taxon>
        <taxon>Sorangium</taxon>
    </lineage>
</organism>
<feature type="region of interest" description="Disordered" evidence="1">
    <location>
        <begin position="288"/>
        <end position="327"/>
    </location>
</feature>
<keyword evidence="3" id="KW-1185">Reference proteome</keyword>
<name>A9GSA5_SORC5</name>
<feature type="compositionally biased region" description="Acidic residues" evidence="1">
    <location>
        <begin position="427"/>
        <end position="438"/>
    </location>
</feature>
<dbReference type="EMBL" id="AM746676">
    <property type="protein sequence ID" value="CAN93750.1"/>
    <property type="molecule type" value="Genomic_DNA"/>
</dbReference>
<feature type="region of interest" description="Disordered" evidence="1">
    <location>
        <begin position="77"/>
        <end position="201"/>
    </location>
</feature>
<feature type="compositionally biased region" description="Low complexity" evidence="1">
    <location>
        <begin position="313"/>
        <end position="327"/>
    </location>
</feature>
<dbReference type="AlphaFoldDB" id="A9GSA5"/>
<dbReference type="OrthoDB" id="5516928at2"/>
<dbReference type="HOGENOM" id="CLU_480520_0_0_7"/>
<evidence type="ECO:0000313" key="3">
    <source>
        <dbReference type="Proteomes" id="UP000002139"/>
    </source>
</evidence>
<dbReference type="Proteomes" id="UP000002139">
    <property type="component" value="Chromosome"/>
</dbReference>
<evidence type="ECO:0000256" key="1">
    <source>
        <dbReference type="SAM" id="MobiDB-lite"/>
    </source>
</evidence>